<dbReference type="EMBL" id="KZ613859">
    <property type="protein sequence ID" value="PMD54510.1"/>
    <property type="molecule type" value="Genomic_DNA"/>
</dbReference>
<dbReference type="Proteomes" id="UP000235371">
    <property type="component" value="Unassembled WGS sequence"/>
</dbReference>
<name>A0A2J6SUR8_9HELO</name>
<organism evidence="2 3">
    <name type="scientific">Hyaloscypha bicolor E</name>
    <dbReference type="NCBI Taxonomy" id="1095630"/>
    <lineage>
        <taxon>Eukaryota</taxon>
        <taxon>Fungi</taxon>
        <taxon>Dikarya</taxon>
        <taxon>Ascomycota</taxon>
        <taxon>Pezizomycotina</taxon>
        <taxon>Leotiomycetes</taxon>
        <taxon>Helotiales</taxon>
        <taxon>Hyaloscyphaceae</taxon>
        <taxon>Hyaloscypha</taxon>
        <taxon>Hyaloscypha bicolor</taxon>
    </lineage>
</organism>
<evidence type="ECO:0000313" key="3">
    <source>
        <dbReference type="Proteomes" id="UP000235371"/>
    </source>
</evidence>
<evidence type="ECO:0000256" key="1">
    <source>
        <dbReference type="SAM" id="MobiDB-lite"/>
    </source>
</evidence>
<dbReference type="GeneID" id="36578366"/>
<gene>
    <name evidence="2" type="ORF">K444DRAFT_105359</name>
</gene>
<feature type="compositionally biased region" description="Polar residues" evidence="1">
    <location>
        <begin position="151"/>
        <end position="169"/>
    </location>
</feature>
<evidence type="ECO:0000313" key="2">
    <source>
        <dbReference type="EMBL" id="PMD54510.1"/>
    </source>
</evidence>
<dbReference type="InParanoid" id="A0A2J6SUR8"/>
<accession>A0A2J6SUR8</accession>
<proteinExistence type="predicted"/>
<sequence length="169" mass="18696">MMGESNNCEPKIGWRSLGKICLLFSESRSLSERLITPSTAISMAGWMEGVLAALQYHGSDQPQEPPLGTSYLVTRGASFMNAFAVIRLYSIYSLWQKWLWIPRKIGSIFCIVEPGNPELEPHSSRPASASKSGHPHIWCQHLIGSRHGTSHCMTSHNASPRQGGTVTFQ</sequence>
<protein>
    <submittedName>
        <fullName evidence="2">Uncharacterized protein</fullName>
    </submittedName>
</protein>
<keyword evidence="3" id="KW-1185">Reference proteome</keyword>
<feature type="region of interest" description="Disordered" evidence="1">
    <location>
        <begin position="150"/>
        <end position="169"/>
    </location>
</feature>
<dbReference type="RefSeq" id="XP_024731414.1">
    <property type="nucleotide sequence ID" value="XM_024870284.1"/>
</dbReference>
<reference evidence="2 3" key="1">
    <citation type="submission" date="2016-04" db="EMBL/GenBank/DDBJ databases">
        <title>A degradative enzymes factory behind the ericoid mycorrhizal symbiosis.</title>
        <authorList>
            <consortium name="DOE Joint Genome Institute"/>
            <person name="Martino E."/>
            <person name="Morin E."/>
            <person name="Grelet G."/>
            <person name="Kuo A."/>
            <person name="Kohler A."/>
            <person name="Daghino S."/>
            <person name="Barry K."/>
            <person name="Choi C."/>
            <person name="Cichocki N."/>
            <person name="Clum A."/>
            <person name="Copeland A."/>
            <person name="Hainaut M."/>
            <person name="Haridas S."/>
            <person name="Labutti K."/>
            <person name="Lindquist E."/>
            <person name="Lipzen A."/>
            <person name="Khouja H.-R."/>
            <person name="Murat C."/>
            <person name="Ohm R."/>
            <person name="Olson A."/>
            <person name="Spatafora J."/>
            <person name="Veneault-Fourrey C."/>
            <person name="Henrissat B."/>
            <person name="Grigoriev I."/>
            <person name="Martin F."/>
            <person name="Perotto S."/>
        </authorList>
    </citation>
    <scope>NUCLEOTIDE SEQUENCE [LARGE SCALE GENOMIC DNA]</scope>
    <source>
        <strain evidence="2 3">E</strain>
    </source>
</reference>
<dbReference type="AlphaFoldDB" id="A0A2J6SUR8"/>